<sequence length="204" mass="23201">MYLVPGLQGSERFWAQPTYQRRTTTTWPPPPPTSSHTNDVDLTLNTVTLTRAQFDELVRNQRTHDNDALTNRHLLPPTNPPAFPDDSKLTEDNYIDWDLTMSLTVALEVCAYLRRGTIDRVLLHFVKLHRKENDLGSDARRGQASGQIEVRYIDTGSMFTDIFTKALGPKPFLFYRENLGSRVQWYDSTGGGGGVREYITVSSH</sequence>
<evidence type="ECO:0000313" key="2">
    <source>
        <dbReference type="EMBL" id="SGZ28395.1"/>
    </source>
</evidence>
<dbReference type="EMBL" id="FQNC01000089">
    <property type="protein sequence ID" value="SGZ28395.1"/>
    <property type="molecule type" value="Genomic_DNA"/>
</dbReference>
<gene>
    <name evidence="2" type="primary">BQ5605_C027g10329</name>
    <name evidence="2" type="ORF">BQ5605_C027G10329</name>
</gene>
<evidence type="ECO:0000256" key="1">
    <source>
        <dbReference type="SAM" id="MobiDB-lite"/>
    </source>
</evidence>
<evidence type="ECO:0000313" key="3">
    <source>
        <dbReference type="Proteomes" id="UP000249464"/>
    </source>
</evidence>
<protein>
    <submittedName>
        <fullName evidence="2">BQ5605_C027g10329 protein</fullName>
    </submittedName>
</protein>
<feature type="region of interest" description="Disordered" evidence="1">
    <location>
        <begin position="20"/>
        <end position="39"/>
    </location>
</feature>
<proteinExistence type="predicted"/>
<reference evidence="2 3" key="1">
    <citation type="submission" date="2016-11" db="EMBL/GenBank/DDBJ databases">
        <authorList>
            <person name="Jaros S."/>
            <person name="Januszkiewicz K."/>
            <person name="Wedrychowicz H."/>
        </authorList>
    </citation>
    <scope>NUCLEOTIDE SEQUENCE [LARGE SCALE GENOMIC DNA]</scope>
</reference>
<feature type="region of interest" description="Disordered" evidence="1">
    <location>
        <begin position="65"/>
        <end position="86"/>
    </location>
</feature>
<dbReference type="Proteomes" id="UP000249464">
    <property type="component" value="Unassembled WGS sequence"/>
</dbReference>
<keyword evidence="3" id="KW-1185">Reference proteome</keyword>
<name>A0A2X0PGL7_9BASI</name>
<dbReference type="AlphaFoldDB" id="A0A2X0PGL7"/>
<organism evidence="2 3">
    <name type="scientific">Microbotryum silenes-dioicae</name>
    <dbReference type="NCBI Taxonomy" id="796604"/>
    <lineage>
        <taxon>Eukaryota</taxon>
        <taxon>Fungi</taxon>
        <taxon>Dikarya</taxon>
        <taxon>Basidiomycota</taxon>
        <taxon>Pucciniomycotina</taxon>
        <taxon>Microbotryomycetes</taxon>
        <taxon>Microbotryales</taxon>
        <taxon>Microbotryaceae</taxon>
        <taxon>Microbotryum</taxon>
    </lineage>
</organism>
<accession>A0A2X0PGL7</accession>